<feature type="chain" id="PRO_5045622027" description="Lipoprotein" evidence="1">
    <location>
        <begin position="30"/>
        <end position="302"/>
    </location>
</feature>
<name>A0ABY5FWN5_9MICO</name>
<sequence>MPRRRAPLASRVAAVLVVASTALSGCSPAAPSDLDSAALPGPVTVADVAVTAEVYRSRIDPARGGMQLSVRNDGAVPLTIVGARLESPALQQPIVRERTTVIGPGLTRDLALTLAPAACPDEGPEPPQAVLIVQLIDGSTAEVAVPTVDRIGQWAEWVAAECFAAAVAERVGITVRHDATRDEGAHIGLLLDIAPRAGASEAEVELVSLSDTVLFGLVQASDGTRVTKALLPTGTGGGAAAVSIPLLLTPARCDAHALADDKQGTLFRIDVVLDGEPGTVTIAADAATRGGLYDAFRRACGL</sequence>
<feature type="signal peptide" evidence="1">
    <location>
        <begin position="1"/>
        <end position="29"/>
    </location>
</feature>
<reference evidence="2" key="1">
    <citation type="submission" date="2022-07" db="EMBL/GenBank/DDBJ databases">
        <title>Taxonomic analysis of Microcella humidisoli nov. sp., isolated from riverside soil.</title>
        <authorList>
            <person name="Molina K.M."/>
            <person name="Kim S.B."/>
        </authorList>
    </citation>
    <scope>NUCLEOTIDE SEQUENCE</scope>
    <source>
        <strain evidence="2">MMS21-STM10</strain>
    </source>
</reference>
<keyword evidence="3" id="KW-1185">Reference proteome</keyword>
<dbReference type="PROSITE" id="PS51257">
    <property type="entry name" value="PROKAR_LIPOPROTEIN"/>
    <property type="match status" value="1"/>
</dbReference>
<dbReference type="EMBL" id="CP101497">
    <property type="protein sequence ID" value="UTT62699.1"/>
    <property type="molecule type" value="Genomic_DNA"/>
</dbReference>
<accession>A0ABY5FWN5</accession>
<evidence type="ECO:0000313" key="2">
    <source>
        <dbReference type="EMBL" id="UTT62699.1"/>
    </source>
</evidence>
<organism evidence="2 3">
    <name type="scientific">Microcella humidisoli</name>
    <dbReference type="NCBI Taxonomy" id="2963406"/>
    <lineage>
        <taxon>Bacteria</taxon>
        <taxon>Bacillati</taxon>
        <taxon>Actinomycetota</taxon>
        <taxon>Actinomycetes</taxon>
        <taxon>Micrococcales</taxon>
        <taxon>Microbacteriaceae</taxon>
        <taxon>Microcella</taxon>
    </lineage>
</organism>
<dbReference type="Proteomes" id="UP001060039">
    <property type="component" value="Chromosome"/>
</dbReference>
<keyword evidence="1" id="KW-0732">Signal</keyword>
<evidence type="ECO:0008006" key="4">
    <source>
        <dbReference type="Google" id="ProtNLM"/>
    </source>
</evidence>
<dbReference type="RefSeq" id="WP_255159830.1">
    <property type="nucleotide sequence ID" value="NZ_CP101497.1"/>
</dbReference>
<evidence type="ECO:0000313" key="3">
    <source>
        <dbReference type="Proteomes" id="UP001060039"/>
    </source>
</evidence>
<gene>
    <name evidence="2" type="ORF">NNL39_00835</name>
</gene>
<evidence type="ECO:0000256" key="1">
    <source>
        <dbReference type="SAM" id="SignalP"/>
    </source>
</evidence>
<protein>
    <recommendedName>
        <fullName evidence="4">Lipoprotein</fullName>
    </recommendedName>
</protein>
<proteinExistence type="predicted"/>